<sequence>MSNLRILVGVKRVIDYAVKVRVNRAQTGVEVANVKHSINPFDEIGVEEAIRIRERFAKAKSPTSVEIVAVSCGPPKSQEVLRTALAMGADRAIHVEYGKDNEQNTIEPLVVAKLFNEIVKKEQPGLVIMGKQAIDDDSGQCGQILAGLMDVSQATNVSKLDVEPMEAPKTLTTMCEIDGGMETLKCELPAVVTTDLRLNEPRFVSLPNLVKAKKKPINKLTPADLGIDIVSKLETLKVNEPPVRKAGIKVESVDELLDKLRNEAKVI</sequence>
<dbReference type="CDD" id="cd01714">
    <property type="entry name" value="ETF_beta"/>
    <property type="match status" value="1"/>
</dbReference>
<comment type="cofactor">
    <cofactor evidence="7">
        <name>AMP</name>
        <dbReference type="ChEBI" id="CHEBI:456215"/>
    </cofactor>
    <text evidence="7">Binds 1 AMP per subunit.</text>
</comment>
<evidence type="ECO:0000256" key="4">
    <source>
        <dbReference type="ARBA" id="ARBA00022982"/>
    </source>
</evidence>
<dbReference type="Proteomes" id="UP000188320">
    <property type="component" value="Unassembled WGS sequence"/>
</dbReference>
<evidence type="ECO:0000256" key="2">
    <source>
        <dbReference type="ARBA" id="ARBA00007557"/>
    </source>
</evidence>
<keyword evidence="3 7" id="KW-0813">Transport</keyword>
<comment type="similarity">
    <text evidence="2 7">Belongs to the ETF beta-subunit/FixA family.</text>
</comment>
<dbReference type="SMART" id="SM00893">
    <property type="entry name" value="ETF"/>
    <property type="match status" value="1"/>
</dbReference>
<gene>
    <name evidence="9" type="ORF">AX774_g5621</name>
</gene>
<feature type="domain" description="Electron transfer flavoprotein alpha/beta-subunit N-terminal" evidence="8">
    <location>
        <begin position="26"/>
        <end position="229"/>
    </location>
</feature>
<dbReference type="InterPro" id="IPR033948">
    <property type="entry name" value="ETF_beta_N"/>
</dbReference>
<comment type="subcellular location">
    <subcellularLocation>
        <location evidence="1 7">Mitochondrion matrix</location>
    </subcellularLocation>
</comment>
<dbReference type="Pfam" id="PF01012">
    <property type="entry name" value="ETF"/>
    <property type="match status" value="1"/>
</dbReference>
<comment type="subunit">
    <text evidence="7">Heterodimer of an alpha and a beta subunit.</text>
</comment>
<dbReference type="InterPro" id="IPR014730">
    <property type="entry name" value="ETF_a/b_N"/>
</dbReference>
<evidence type="ECO:0000259" key="8">
    <source>
        <dbReference type="SMART" id="SM00893"/>
    </source>
</evidence>
<comment type="function">
    <text evidence="5 7">The electron transfer flavoprotein serves as a specific electron acceptor for several dehydrogenases, including five acyl-CoA dehydrogenases, glutaryl-CoA and sarcosine dehydrogenase. It transfers the electrons to the main mitochondrial respiratory chain via ETF-ubiquinone oxidoreductase (ETF dehydrogenase).</text>
</comment>
<organism evidence="9 10">
    <name type="scientific">Zancudomyces culisetae</name>
    <name type="common">Gut fungus</name>
    <name type="synonym">Smittium culisetae</name>
    <dbReference type="NCBI Taxonomy" id="1213189"/>
    <lineage>
        <taxon>Eukaryota</taxon>
        <taxon>Fungi</taxon>
        <taxon>Fungi incertae sedis</taxon>
        <taxon>Zoopagomycota</taxon>
        <taxon>Kickxellomycotina</taxon>
        <taxon>Harpellomycetes</taxon>
        <taxon>Harpellales</taxon>
        <taxon>Legeriomycetaceae</taxon>
        <taxon>Zancudomyces</taxon>
    </lineage>
</organism>
<dbReference type="PANTHER" id="PTHR21294">
    <property type="entry name" value="ELECTRON TRANSFER FLAVOPROTEIN BETA-SUBUNIT"/>
    <property type="match status" value="1"/>
</dbReference>
<keyword evidence="4 7" id="KW-0249">Electron transport</keyword>
<evidence type="ECO:0000256" key="1">
    <source>
        <dbReference type="ARBA" id="ARBA00004305"/>
    </source>
</evidence>
<keyword evidence="7" id="KW-0496">Mitochondrion</keyword>
<evidence type="ECO:0000256" key="7">
    <source>
        <dbReference type="PIRNR" id="PIRNR000090"/>
    </source>
</evidence>
<dbReference type="PIRSF" id="PIRSF000090">
    <property type="entry name" value="Beta-ETF"/>
    <property type="match status" value="1"/>
</dbReference>
<keyword evidence="10" id="KW-1185">Reference proteome</keyword>
<dbReference type="Gene3D" id="3.40.50.620">
    <property type="entry name" value="HUPs"/>
    <property type="match status" value="1"/>
</dbReference>
<dbReference type="PANTHER" id="PTHR21294:SF8">
    <property type="entry name" value="ELECTRON TRANSFER FLAVOPROTEIN SUBUNIT BETA"/>
    <property type="match status" value="1"/>
</dbReference>
<name>A0A1R1PJ51_ZANCU</name>
<evidence type="ECO:0000313" key="9">
    <source>
        <dbReference type="EMBL" id="OMH80933.1"/>
    </source>
</evidence>
<dbReference type="GO" id="GO:0009055">
    <property type="term" value="F:electron transfer activity"/>
    <property type="evidence" value="ECO:0007669"/>
    <property type="project" value="InterPro"/>
</dbReference>
<dbReference type="GO" id="GO:0033539">
    <property type="term" value="P:fatty acid beta-oxidation using acyl-CoA dehydrogenase"/>
    <property type="evidence" value="ECO:0007669"/>
    <property type="project" value="TreeGrafter"/>
</dbReference>
<evidence type="ECO:0000256" key="3">
    <source>
        <dbReference type="ARBA" id="ARBA00022448"/>
    </source>
</evidence>
<evidence type="ECO:0000256" key="5">
    <source>
        <dbReference type="ARBA" id="ARBA00025416"/>
    </source>
</evidence>
<dbReference type="OrthoDB" id="276685at2759"/>
<dbReference type="GO" id="GO:0009063">
    <property type="term" value="P:amino acid catabolic process"/>
    <property type="evidence" value="ECO:0007669"/>
    <property type="project" value="TreeGrafter"/>
</dbReference>
<proteinExistence type="inferred from homology"/>
<dbReference type="FunFam" id="3.40.50.620:FF:000011">
    <property type="entry name" value="Electron transfer flavoprotein subunit beta"/>
    <property type="match status" value="1"/>
</dbReference>
<dbReference type="EMBL" id="LSSK01001030">
    <property type="protein sequence ID" value="OMH80933.1"/>
    <property type="molecule type" value="Genomic_DNA"/>
</dbReference>
<comment type="cofactor">
    <cofactor evidence="7">
        <name>FAD</name>
        <dbReference type="ChEBI" id="CHEBI:57692"/>
    </cofactor>
    <text evidence="7">Binds 1 FAD per dimer.</text>
</comment>
<dbReference type="InterPro" id="IPR012255">
    <property type="entry name" value="ETF_b"/>
</dbReference>
<dbReference type="AlphaFoldDB" id="A0A1R1PJ51"/>
<dbReference type="GO" id="GO:0005759">
    <property type="term" value="C:mitochondrial matrix"/>
    <property type="evidence" value="ECO:0007669"/>
    <property type="project" value="UniProtKB-SubCell"/>
</dbReference>
<evidence type="ECO:0000256" key="6">
    <source>
        <dbReference type="ARBA" id="ARBA00070315"/>
    </source>
</evidence>
<accession>A0A1R1PJ51</accession>
<evidence type="ECO:0000313" key="10">
    <source>
        <dbReference type="Proteomes" id="UP000188320"/>
    </source>
</evidence>
<dbReference type="InterPro" id="IPR014729">
    <property type="entry name" value="Rossmann-like_a/b/a_fold"/>
</dbReference>
<dbReference type="SUPFAM" id="SSF52402">
    <property type="entry name" value="Adenine nucleotide alpha hydrolases-like"/>
    <property type="match status" value="1"/>
</dbReference>
<reference evidence="10" key="1">
    <citation type="submission" date="2017-01" db="EMBL/GenBank/DDBJ databases">
        <authorList>
            <person name="Wang Y."/>
            <person name="White M."/>
            <person name="Kvist S."/>
            <person name="Moncalvo J.-M."/>
        </authorList>
    </citation>
    <scope>NUCLEOTIDE SEQUENCE [LARGE SCALE GENOMIC DNA]</scope>
    <source>
        <strain evidence="10">COL-18-3</strain>
    </source>
</reference>
<protein>
    <recommendedName>
        <fullName evidence="6 7">Probable electron transfer flavoprotein subunit beta</fullName>
    </recommendedName>
</protein>
<comment type="caution">
    <text evidence="9">The sequence shown here is derived from an EMBL/GenBank/DDBJ whole genome shotgun (WGS) entry which is preliminary data.</text>
</comment>